<feature type="transmembrane region" description="Helical" evidence="1">
    <location>
        <begin position="182"/>
        <end position="209"/>
    </location>
</feature>
<evidence type="ECO:0000313" key="2">
    <source>
        <dbReference type="EMBL" id="CAD6185338.1"/>
    </source>
</evidence>
<organism evidence="2 3">
    <name type="scientific">Caenorhabditis auriculariae</name>
    <dbReference type="NCBI Taxonomy" id="2777116"/>
    <lineage>
        <taxon>Eukaryota</taxon>
        <taxon>Metazoa</taxon>
        <taxon>Ecdysozoa</taxon>
        <taxon>Nematoda</taxon>
        <taxon>Chromadorea</taxon>
        <taxon>Rhabditida</taxon>
        <taxon>Rhabditina</taxon>
        <taxon>Rhabditomorpha</taxon>
        <taxon>Rhabditoidea</taxon>
        <taxon>Rhabditidae</taxon>
        <taxon>Peloderinae</taxon>
        <taxon>Caenorhabditis</taxon>
    </lineage>
</organism>
<dbReference type="EMBL" id="CAJGYM010000002">
    <property type="protein sequence ID" value="CAD6185338.1"/>
    <property type="molecule type" value="Genomic_DNA"/>
</dbReference>
<proteinExistence type="predicted"/>
<keyword evidence="1" id="KW-1133">Transmembrane helix</keyword>
<feature type="transmembrane region" description="Helical" evidence="1">
    <location>
        <begin position="61"/>
        <end position="83"/>
    </location>
</feature>
<keyword evidence="1" id="KW-0472">Membrane</keyword>
<dbReference type="PANTHER" id="PTHR34851">
    <property type="entry name" value="PROTEIN CBG05235-RELATED"/>
    <property type="match status" value="1"/>
</dbReference>
<feature type="transmembrane region" description="Helical" evidence="1">
    <location>
        <begin position="124"/>
        <end position="146"/>
    </location>
</feature>
<comment type="caution">
    <text evidence="2">The sequence shown here is derived from an EMBL/GenBank/DDBJ whole genome shotgun (WGS) entry which is preliminary data.</text>
</comment>
<keyword evidence="3" id="KW-1185">Reference proteome</keyword>
<dbReference type="Proteomes" id="UP000835052">
    <property type="component" value="Unassembled WGS sequence"/>
</dbReference>
<keyword evidence="1" id="KW-0812">Transmembrane</keyword>
<accession>A0A8S1GRF9</accession>
<dbReference type="OrthoDB" id="5843182at2759"/>
<sequence>MSPLFEGLDFELKLAIAAISRYGSANGNAVMKEQRTTVVSFDFAEDPIPPGSYGCGRVETICRLVGILSFLAFAANSALYFMGVSRLGLNGYLEVLLLFCDGVAVLAILIGVSKRKSGLLKPYLIFNTLWILGLFILFVVCLWKIIRGSDGVARSILENLRALKPSDEVFSRSESFQGSRTAATVATLVVMSAMAFVIFVDCLFLHIVYRTFQFFAYLEDQRREENNKKDPL</sequence>
<evidence type="ECO:0000313" key="3">
    <source>
        <dbReference type="Proteomes" id="UP000835052"/>
    </source>
</evidence>
<evidence type="ECO:0000256" key="1">
    <source>
        <dbReference type="SAM" id="Phobius"/>
    </source>
</evidence>
<reference evidence="2" key="1">
    <citation type="submission" date="2020-10" db="EMBL/GenBank/DDBJ databases">
        <authorList>
            <person name="Kikuchi T."/>
        </authorList>
    </citation>
    <scope>NUCLEOTIDE SEQUENCE</scope>
    <source>
        <strain evidence="2">NKZ352</strain>
    </source>
</reference>
<dbReference type="PANTHER" id="PTHR34851:SF3">
    <property type="entry name" value="MARVEL DOMAIN-CONTAINING PROTEIN"/>
    <property type="match status" value="1"/>
</dbReference>
<feature type="transmembrane region" description="Helical" evidence="1">
    <location>
        <begin position="95"/>
        <end position="112"/>
    </location>
</feature>
<protein>
    <submittedName>
        <fullName evidence="2">Uncharacterized protein</fullName>
    </submittedName>
</protein>
<gene>
    <name evidence="2" type="ORF">CAUJ_LOCUS1257</name>
</gene>
<name>A0A8S1GRF9_9PELO</name>
<dbReference type="AlphaFoldDB" id="A0A8S1GRF9"/>